<proteinExistence type="predicted"/>
<dbReference type="GeneID" id="73341219"/>
<dbReference type="RefSeq" id="XP_049143352.1">
    <property type="nucleotide sequence ID" value="XM_049286209.1"/>
</dbReference>
<reference evidence="2" key="1">
    <citation type="journal article" date="2021" name="Mol. Plant Microbe Interact.">
        <title>Complete Genome Sequence of the Plant-Pathogenic Fungus Colletotrichum lupini.</title>
        <authorList>
            <person name="Baroncelli R."/>
            <person name="Pensec F."/>
            <person name="Da Lio D."/>
            <person name="Boufleur T."/>
            <person name="Vicente I."/>
            <person name="Sarrocco S."/>
            <person name="Picot A."/>
            <person name="Baraldi E."/>
            <person name="Sukno S."/>
            <person name="Thon M."/>
            <person name="Le Floch G."/>
        </authorList>
    </citation>
    <scope>NUCLEOTIDE SEQUENCE</scope>
    <source>
        <strain evidence="2">IMI 504893</strain>
    </source>
</reference>
<feature type="region of interest" description="Disordered" evidence="1">
    <location>
        <begin position="1"/>
        <end position="27"/>
    </location>
</feature>
<dbReference type="AlphaFoldDB" id="A0A9Q8WFF9"/>
<organism evidence="2 3">
    <name type="scientific">Colletotrichum lupini</name>
    <dbReference type="NCBI Taxonomy" id="145971"/>
    <lineage>
        <taxon>Eukaryota</taxon>
        <taxon>Fungi</taxon>
        <taxon>Dikarya</taxon>
        <taxon>Ascomycota</taxon>
        <taxon>Pezizomycotina</taxon>
        <taxon>Sordariomycetes</taxon>
        <taxon>Hypocreomycetidae</taxon>
        <taxon>Glomerellales</taxon>
        <taxon>Glomerellaceae</taxon>
        <taxon>Colletotrichum</taxon>
        <taxon>Colletotrichum acutatum species complex</taxon>
    </lineage>
</organism>
<dbReference type="Proteomes" id="UP000830671">
    <property type="component" value="Chromosome 4"/>
</dbReference>
<protein>
    <submittedName>
        <fullName evidence="2">Uncharacterized protein</fullName>
    </submittedName>
</protein>
<keyword evidence="3" id="KW-1185">Reference proteome</keyword>
<evidence type="ECO:0000313" key="3">
    <source>
        <dbReference type="Proteomes" id="UP000830671"/>
    </source>
</evidence>
<dbReference type="KEGG" id="clup:CLUP02_07214"/>
<sequence length="149" mass="16646">MASMERQSDHSPSSANSNPRHSSPRLRRPRTWVGLSRWWLSSVTQQLPRFSCLEAACGRAALYTRLRSHLLNVSNSTGPAHSGLASVWMYRLEYTGPGPVVEFAHQITHSFDAAEPEAWGDISGQDRERLPSCHEAYLISPHPHTDTLA</sequence>
<evidence type="ECO:0000256" key="1">
    <source>
        <dbReference type="SAM" id="MobiDB-lite"/>
    </source>
</evidence>
<name>A0A9Q8WFF9_9PEZI</name>
<dbReference type="EMBL" id="CP019476">
    <property type="protein sequence ID" value="UQC81728.1"/>
    <property type="molecule type" value="Genomic_DNA"/>
</dbReference>
<gene>
    <name evidence="2" type="ORF">CLUP02_07214</name>
</gene>
<accession>A0A9Q8WFF9</accession>
<evidence type="ECO:0000313" key="2">
    <source>
        <dbReference type="EMBL" id="UQC81728.1"/>
    </source>
</evidence>